<feature type="transmembrane region" description="Helical" evidence="1">
    <location>
        <begin position="12"/>
        <end position="31"/>
    </location>
</feature>
<dbReference type="AlphaFoldDB" id="A0A8B3S216"/>
<evidence type="ECO:0000313" key="3">
    <source>
        <dbReference type="Proteomes" id="UP000291831"/>
    </source>
</evidence>
<feature type="transmembrane region" description="Helical" evidence="1">
    <location>
        <begin position="62"/>
        <end position="83"/>
    </location>
</feature>
<comment type="caution">
    <text evidence="2">The sequence shown here is derived from an EMBL/GenBank/DDBJ whole genome shotgun (WGS) entry which is preliminary data.</text>
</comment>
<keyword evidence="1" id="KW-0812">Transmembrane</keyword>
<feature type="transmembrane region" description="Helical" evidence="1">
    <location>
        <begin position="90"/>
        <end position="107"/>
    </location>
</feature>
<evidence type="ECO:0000256" key="1">
    <source>
        <dbReference type="SAM" id="Phobius"/>
    </source>
</evidence>
<accession>A0A8B3S216</accession>
<protein>
    <submittedName>
        <fullName evidence="2">Uncharacterized protein</fullName>
    </submittedName>
</protein>
<dbReference type="EMBL" id="RPGO01000033">
    <property type="protein sequence ID" value="RZB29031.1"/>
    <property type="molecule type" value="Genomic_DNA"/>
</dbReference>
<proteinExistence type="predicted"/>
<sequence>MANSYMPVEFRILVEGFITGLMAGIGFKTGISPDEGSILILIMKEICKAIEGMTAQFNCWGFITPISSFVMLSSLFAFLLTITKMDDWRIGLVIYGVGFSVGLLLIIF</sequence>
<evidence type="ECO:0000313" key="2">
    <source>
        <dbReference type="EMBL" id="RZB29031.1"/>
    </source>
</evidence>
<gene>
    <name evidence="2" type="ORF">AEth_01635</name>
</gene>
<organism evidence="2 3">
    <name type="scientific">Candidatus Argoarchaeum ethanivorans</name>
    <dbReference type="NCBI Taxonomy" id="2608793"/>
    <lineage>
        <taxon>Archaea</taxon>
        <taxon>Methanobacteriati</taxon>
        <taxon>Methanobacteriota</taxon>
        <taxon>Stenosarchaea group</taxon>
        <taxon>Methanomicrobia</taxon>
        <taxon>Methanosarcinales</taxon>
        <taxon>Methanosarcinales incertae sedis</taxon>
        <taxon>GOM Arc I cluster</taxon>
        <taxon>Candidatus Argoarchaeum</taxon>
    </lineage>
</organism>
<keyword evidence="1" id="KW-1133">Transmembrane helix</keyword>
<keyword evidence="1" id="KW-0472">Membrane</keyword>
<dbReference type="Proteomes" id="UP000291831">
    <property type="component" value="Unassembled WGS sequence"/>
</dbReference>
<reference evidence="3" key="1">
    <citation type="submission" date="2019-01" db="EMBL/GenBank/DDBJ databases">
        <title>Anaerobic oxidation of ethane by archaea from a marine hydrocarbon seep.</title>
        <authorList>
            <person name="Musat F."/>
        </authorList>
    </citation>
    <scope>NUCLEOTIDE SEQUENCE [LARGE SCALE GENOMIC DNA]</scope>
</reference>
<name>A0A8B3S216_9EURY</name>